<keyword evidence="1" id="KW-0175">Coiled coil</keyword>
<keyword evidence="4" id="KW-1185">Reference proteome</keyword>
<feature type="transmembrane region" description="Helical" evidence="2">
    <location>
        <begin position="118"/>
        <end position="142"/>
    </location>
</feature>
<protein>
    <submittedName>
        <fullName evidence="3">Uncharacterized protein</fullName>
    </submittedName>
</protein>
<dbReference type="EMBL" id="JANQDX010000015">
    <property type="protein sequence ID" value="KAL0911153.1"/>
    <property type="molecule type" value="Genomic_DNA"/>
</dbReference>
<keyword evidence="2" id="KW-1133">Transmembrane helix</keyword>
<name>A0ABD0UEK5_DENTH</name>
<accession>A0ABD0UEK5</accession>
<dbReference type="Proteomes" id="UP001552299">
    <property type="component" value="Unassembled WGS sequence"/>
</dbReference>
<feature type="transmembrane region" description="Helical" evidence="2">
    <location>
        <begin position="241"/>
        <end position="260"/>
    </location>
</feature>
<evidence type="ECO:0000256" key="1">
    <source>
        <dbReference type="SAM" id="Coils"/>
    </source>
</evidence>
<feature type="transmembrane region" description="Helical" evidence="2">
    <location>
        <begin position="177"/>
        <end position="195"/>
    </location>
</feature>
<feature type="coiled-coil region" evidence="1">
    <location>
        <begin position="375"/>
        <end position="413"/>
    </location>
</feature>
<keyword evidence="2" id="KW-0812">Transmembrane</keyword>
<reference evidence="3 4" key="1">
    <citation type="journal article" date="2024" name="Plant Biotechnol. J.">
        <title>Dendrobium thyrsiflorum genome and its molecular insights into genes involved in important horticultural traits.</title>
        <authorList>
            <person name="Chen B."/>
            <person name="Wang J.Y."/>
            <person name="Zheng P.J."/>
            <person name="Li K.L."/>
            <person name="Liang Y.M."/>
            <person name="Chen X.F."/>
            <person name="Zhang C."/>
            <person name="Zhao X."/>
            <person name="He X."/>
            <person name="Zhang G.Q."/>
            <person name="Liu Z.J."/>
            <person name="Xu Q."/>
        </authorList>
    </citation>
    <scope>NUCLEOTIDE SEQUENCE [LARGE SCALE GENOMIC DNA]</scope>
    <source>
        <strain evidence="3">GZMU011</strain>
    </source>
</reference>
<feature type="transmembrane region" description="Helical" evidence="2">
    <location>
        <begin position="280"/>
        <end position="298"/>
    </location>
</feature>
<evidence type="ECO:0000313" key="3">
    <source>
        <dbReference type="EMBL" id="KAL0911153.1"/>
    </source>
</evidence>
<gene>
    <name evidence="3" type="ORF">M5K25_019269</name>
</gene>
<feature type="transmembrane region" description="Helical" evidence="2">
    <location>
        <begin position="215"/>
        <end position="234"/>
    </location>
</feature>
<evidence type="ECO:0000256" key="2">
    <source>
        <dbReference type="SAM" id="Phobius"/>
    </source>
</evidence>
<comment type="caution">
    <text evidence="3">The sequence shown here is derived from an EMBL/GenBank/DDBJ whole genome shotgun (WGS) entry which is preliminary data.</text>
</comment>
<sequence>MTRVDHLSKTLSDHSPLLIGLKARQDGNSHCFRFQNMWLLDDSFINMVHENWKAPLHPDDSICGMKRLWFKLKSTAALPTIVYWVKPIDNWVKINIDGSVKENSWGCGGIIRDSKVLFIVRLSGTARGNFLMFWLAMSLLLVGGPLRLRVATLCFWFFCGVPLWADLGKPHCLSHSCYRVFCCLEAGFSSVWVLWTAGLGRWTSVEFVVGVKLSGIGLVGGLMVIWLFCWVVLIASCVAGILCSVGCLVLYLGCFGLVWWTSGSVPVGCFGLDWWTSGPFLISFMVTAVMFCICGWGLRLGILIIAGRPLHLVGDLVDILLFKPAGFFGQQDVSDFGFLHGGHELNEIMLIGMLLLVSQNFRLDWFLWTSETDLMLNSISELQNMEKMLKEQKKNMEEIIAKAKAKALEQNAAWEQQNRPPYNFSPHHVMISDFIATPTSRNCQTRSNAEEATQAELRLGKGLLPSWMLNG</sequence>
<evidence type="ECO:0000313" key="4">
    <source>
        <dbReference type="Proteomes" id="UP001552299"/>
    </source>
</evidence>
<dbReference type="AlphaFoldDB" id="A0ABD0UEK5"/>
<proteinExistence type="predicted"/>
<keyword evidence="2" id="KW-0472">Membrane</keyword>
<organism evidence="3 4">
    <name type="scientific">Dendrobium thyrsiflorum</name>
    <name type="common">Pinecone-like raceme dendrobium</name>
    <name type="synonym">Orchid</name>
    <dbReference type="NCBI Taxonomy" id="117978"/>
    <lineage>
        <taxon>Eukaryota</taxon>
        <taxon>Viridiplantae</taxon>
        <taxon>Streptophyta</taxon>
        <taxon>Embryophyta</taxon>
        <taxon>Tracheophyta</taxon>
        <taxon>Spermatophyta</taxon>
        <taxon>Magnoliopsida</taxon>
        <taxon>Liliopsida</taxon>
        <taxon>Asparagales</taxon>
        <taxon>Orchidaceae</taxon>
        <taxon>Epidendroideae</taxon>
        <taxon>Malaxideae</taxon>
        <taxon>Dendrobiinae</taxon>
        <taxon>Dendrobium</taxon>
    </lineage>
</organism>
<feature type="transmembrane region" description="Helical" evidence="2">
    <location>
        <begin position="148"/>
        <end position="165"/>
    </location>
</feature>